<evidence type="ECO:0000256" key="1">
    <source>
        <dbReference type="ARBA" id="ARBA00004477"/>
    </source>
</evidence>
<evidence type="ECO:0000256" key="8">
    <source>
        <dbReference type="ARBA" id="ARBA00022824"/>
    </source>
</evidence>
<evidence type="ECO:0000256" key="7">
    <source>
        <dbReference type="ARBA" id="ARBA00022692"/>
    </source>
</evidence>
<dbReference type="GO" id="GO:0052925">
    <property type="term" value="F:dol-P-Man:Man(5)GlcNAc(2)-PP-Dol alpha-1,3-mannosyltransferase activity"/>
    <property type="evidence" value="ECO:0007669"/>
    <property type="project" value="UniProtKB-EC"/>
</dbReference>
<dbReference type="InterPro" id="IPR007873">
    <property type="entry name" value="Glycosyltransferase_ALG3"/>
</dbReference>
<evidence type="ECO:0000313" key="16">
    <source>
        <dbReference type="Proteomes" id="UP000818624"/>
    </source>
</evidence>
<comment type="catalytic activity">
    <reaction evidence="12 14">
        <text>an alpha-D-Man-(1-&gt;2)-alpha-D-Man-(1-&gt;2)-alpha-D-Man-(1-&gt;3)-[alpha-D-Man-(1-&gt;6)]-beta-D-Man-(1-&gt;4)-beta-D-GlcNAc-(1-&gt;4)-alpha-D-GlcNAc-diphospho-di-trans,poly-cis-dolichol + a di-trans,poly-cis-dolichyl beta-D-mannosyl phosphate = an alpha-D-Man-(1-&gt;2)-alpha-D-Man-(1-&gt;2)-alpha-D-Man-(1-&gt;3)-[alpha-D-Man-(1-&gt;3)-alpha-D-Man-(1-&gt;6)]-beta-D-Man-(1-&gt;4)-beta-D-GlcNAc-(1-&gt;4)-alpha-D-GlcNAc-diphospho-di-trans,poly-cis-dolichol + a di-trans,poly-cis-dolichyl phosphate + H(+)</text>
        <dbReference type="Rhea" id="RHEA:29527"/>
        <dbReference type="Rhea" id="RHEA-COMP:19498"/>
        <dbReference type="Rhea" id="RHEA-COMP:19501"/>
        <dbReference type="Rhea" id="RHEA-COMP:19516"/>
        <dbReference type="Rhea" id="RHEA-COMP:19517"/>
        <dbReference type="ChEBI" id="CHEBI:15378"/>
        <dbReference type="ChEBI" id="CHEBI:57683"/>
        <dbReference type="ChEBI" id="CHEBI:58211"/>
        <dbReference type="ChEBI" id="CHEBI:132515"/>
        <dbReference type="ChEBI" id="CHEBI:132516"/>
        <dbReference type="EC" id="2.4.1.258"/>
    </reaction>
    <physiologicalReaction direction="left-to-right" evidence="12 14">
        <dbReference type="Rhea" id="RHEA:29528"/>
    </physiologicalReaction>
</comment>
<evidence type="ECO:0000256" key="2">
    <source>
        <dbReference type="ARBA" id="ARBA00004922"/>
    </source>
</evidence>
<comment type="similarity">
    <text evidence="13">Belongs to the glycosyltransferase ALG3 family.</text>
</comment>
<evidence type="ECO:0000256" key="6">
    <source>
        <dbReference type="ARBA" id="ARBA00022679"/>
    </source>
</evidence>
<protein>
    <recommendedName>
        <fullName evidence="4 14">Dol-P-Man:Man(5)GlcNAc(2)-PP-Dol alpha-1,3-mannosyltransferase</fullName>
        <ecNumber evidence="3 14">2.4.1.258</ecNumber>
    </recommendedName>
    <alternativeName>
        <fullName evidence="14">Dol-P-Man-dependent alpha(1-3)-mannosyltransferase</fullName>
    </alternativeName>
</protein>
<keyword evidence="5 14" id="KW-0328">Glycosyltransferase</keyword>
<comment type="function">
    <text evidence="11 14">Dol-P-Man:Man(5)GlcNAc(2)-PP-Dol alpha-1,3-mannosyltransferase that operates in the biosynthetic pathway of dolichol-linked oligosaccharides, the glycan precursors employed in protein asparagine (N)-glycosylation. The assembly of dolichol-linked oligosaccharides begins on the cytosolic side of the endoplasmic reticulum membrane and finishes in its lumen. The sequential addition of sugars to dolichol pyrophosphate produces dolichol-linked oligosaccharides containing fourteen sugars, including two GlcNAcs, nine mannoses and three glucoses. Once assembled, the oligosaccharide is transferred from the lipid to nascent proteins by oligosaccharyltransferases. In the lumen of the endoplasmic reticulum, adds the first dolichyl beta-D-mannosyl phosphate derived mannose in an alpha-1,3 linkage to Man(5)GlcNAc(2)-PP-dolichol to produce Man(6)GlcNAc(2)-PP-dolichol.</text>
</comment>
<comment type="subcellular location">
    <subcellularLocation>
        <location evidence="1 14">Endoplasmic reticulum membrane</location>
        <topology evidence="1 14">Multi-pass membrane protein</topology>
    </subcellularLocation>
</comment>
<evidence type="ECO:0000256" key="14">
    <source>
        <dbReference type="RuleBase" id="RU364047"/>
    </source>
</evidence>
<dbReference type="EC" id="2.4.1.258" evidence="3 14"/>
<sequence length="319" mass="35400">MTARGVRAWTQSWAYRVCFGAEGYQVLVPLLLLCDGLLTALIVQRVPYTEIDFTTYVGQARLFLKGERVYTRLDPVNGSGPCVYPAGHLYVYAALASLSQGASDLVPAQLFFAALYLATFALVAQLYRLAGAPPILLVFLVLSKRLHSIFVLRLFNDPVCMFWVYGSIYLLCARRWRLACVVYSLGLSIKMSALLFLPGLCVVLFRALGTVQTLVSLAIIAGVQVILGAPFLLADWRAYVSSAFDFSRVFLYKWTVNWRFLDEATFLDAGTARVLLGAHAALLAAFGLFRWTGIGTEGVSWITRRWRGERPLTLTPSSI</sequence>
<dbReference type="Proteomes" id="UP000818624">
    <property type="component" value="Chromosome 4"/>
</dbReference>
<feature type="transmembrane region" description="Helical" evidence="14">
    <location>
        <begin position="110"/>
        <end position="130"/>
    </location>
</feature>
<evidence type="ECO:0000256" key="13">
    <source>
        <dbReference type="ARBA" id="ARBA00093457"/>
    </source>
</evidence>
<evidence type="ECO:0000256" key="4">
    <source>
        <dbReference type="ARBA" id="ARBA00015561"/>
    </source>
</evidence>
<evidence type="ECO:0000256" key="10">
    <source>
        <dbReference type="ARBA" id="ARBA00023136"/>
    </source>
</evidence>
<keyword evidence="9 14" id="KW-1133">Transmembrane helix</keyword>
<keyword evidence="7 14" id="KW-0812">Transmembrane</keyword>
<evidence type="ECO:0000256" key="11">
    <source>
        <dbReference type="ARBA" id="ARBA00044743"/>
    </source>
</evidence>
<feature type="transmembrane region" description="Helical" evidence="14">
    <location>
        <begin position="150"/>
        <end position="171"/>
    </location>
</feature>
<proteinExistence type="inferred from homology"/>
<keyword evidence="8 14" id="KW-0256">Endoplasmic reticulum</keyword>
<accession>A0ABY8EUQ7</accession>
<evidence type="ECO:0000256" key="9">
    <source>
        <dbReference type="ARBA" id="ARBA00022989"/>
    </source>
</evidence>
<dbReference type="EMBL" id="CP046237">
    <property type="protein sequence ID" value="WFD49342.1"/>
    <property type="molecule type" value="Genomic_DNA"/>
</dbReference>
<dbReference type="PANTHER" id="PTHR12646:SF0">
    <property type="entry name" value="DOL-P-MAN:MAN(5)GLCNAC(2)-PP-DOL ALPHA-1,3-MANNOSYLTRANSFERASE"/>
    <property type="match status" value="1"/>
</dbReference>
<feature type="transmembrane region" description="Helical" evidence="14">
    <location>
        <begin position="214"/>
        <end position="234"/>
    </location>
</feature>
<organism evidence="15 16">
    <name type="scientific">Malassezia furfur</name>
    <name type="common">Pityriasis versicolor infection agent</name>
    <name type="synonym">Pityrosporum furfur</name>
    <dbReference type="NCBI Taxonomy" id="55194"/>
    <lineage>
        <taxon>Eukaryota</taxon>
        <taxon>Fungi</taxon>
        <taxon>Dikarya</taxon>
        <taxon>Basidiomycota</taxon>
        <taxon>Ustilaginomycotina</taxon>
        <taxon>Malasseziomycetes</taxon>
        <taxon>Malasseziales</taxon>
        <taxon>Malasseziaceae</taxon>
        <taxon>Malassezia</taxon>
    </lineage>
</organism>
<evidence type="ECO:0000256" key="5">
    <source>
        <dbReference type="ARBA" id="ARBA00022676"/>
    </source>
</evidence>
<evidence type="ECO:0000256" key="12">
    <source>
        <dbReference type="ARBA" id="ARBA00049506"/>
    </source>
</evidence>
<dbReference type="Pfam" id="PF05208">
    <property type="entry name" value="ALG3"/>
    <property type="match status" value="1"/>
</dbReference>
<evidence type="ECO:0000256" key="3">
    <source>
        <dbReference type="ARBA" id="ARBA00011964"/>
    </source>
</evidence>
<keyword evidence="10 14" id="KW-0472">Membrane</keyword>
<feature type="transmembrane region" description="Helical" evidence="14">
    <location>
        <begin position="178"/>
        <end position="208"/>
    </location>
</feature>
<keyword evidence="16" id="KW-1185">Reference proteome</keyword>
<keyword evidence="6 14" id="KW-0808">Transferase</keyword>
<gene>
    <name evidence="15" type="primary">ALG3_2</name>
    <name evidence="15" type="ORF">GLX27_004022</name>
</gene>
<dbReference type="PANTHER" id="PTHR12646">
    <property type="entry name" value="NOT56 - RELATED"/>
    <property type="match status" value="1"/>
</dbReference>
<comment type="pathway">
    <text evidence="2 14">Protein modification; protein glycosylation.</text>
</comment>
<name>A0ABY8EUQ7_MALFU</name>
<reference evidence="15 16" key="1">
    <citation type="journal article" date="2020" name="Elife">
        <title>Loss of centromere function drives karyotype evolution in closely related Malassezia species.</title>
        <authorList>
            <person name="Sankaranarayanan S.R."/>
            <person name="Ianiri G."/>
            <person name="Coelho M.A."/>
            <person name="Reza M.H."/>
            <person name="Thimmappa B.C."/>
            <person name="Ganguly P."/>
            <person name="Vadnala R.N."/>
            <person name="Sun S."/>
            <person name="Siddharthan R."/>
            <person name="Tellgren-Roth C."/>
            <person name="Dawson T.L."/>
            <person name="Heitman J."/>
            <person name="Sanyal K."/>
        </authorList>
    </citation>
    <scope>NUCLEOTIDE SEQUENCE [LARGE SCALE GENOMIC DNA]</scope>
    <source>
        <strain evidence="15">CBS14141</strain>
    </source>
</reference>
<evidence type="ECO:0000313" key="15">
    <source>
        <dbReference type="EMBL" id="WFD49342.1"/>
    </source>
</evidence>